<feature type="compositionally biased region" description="Acidic residues" evidence="1">
    <location>
        <begin position="109"/>
        <end position="126"/>
    </location>
</feature>
<evidence type="ECO:0000313" key="2">
    <source>
        <dbReference type="EMBL" id="AAV59372.1"/>
    </source>
</evidence>
<reference evidence="3" key="2">
    <citation type="journal article" date="2008" name="Nucleic Acids Res.">
        <title>The rice annotation project database (RAP-DB): 2008 update.</title>
        <authorList>
            <consortium name="The rice annotation project (RAP)"/>
        </authorList>
    </citation>
    <scope>GENOME REANNOTATION</scope>
    <source>
        <strain evidence="3">cv. Nipponbare</strain>
    </source>
</reference>
<protein>
    <submittedName>
        <fullName evidence="2">Uncharacterized protein</fullName>
    </submittedName>
</protein>
<dbReference type="AlphaFoldDB" id="Q5TKD5"/>
<reference evidence="3" key="1">
    <citation type="journal article" date="2005" name="Nature">
        <title>The map-based sequence of the rice genome.</title>
        <authorList>
            <consortium name="International rice genome sequencing project (IRGSP)"/>
            <person name="Matsumoto T."/>
            <person name="Wu J."/>
            <person name="Kanamori H."/>
            <person name="Katayose Y."/>
            <person name="Fujisawa M."/>
            <person name="Namiki N."/>
            <person name="Mizuno H."/>
            <person name="Yamamoto K."/>
            <person name="Antonio B.A."/>
            <person name="Baba T."/>
            <person name="Sakata K."/>
            <person name="Nagamura Y."/>
            <person name="Aoki H."/>
            <person name="Arikawa K."/>
            <person name="Arita K."/>
            <person name="Bito T."/>
            <person name="Chiden Y."/>
            <person name="Fujitsuka N."/>
            <person name="Fukunaka R."/>
            <person name="Hamada M."/>
            <person name="Harada C."/>
            <person name="Hayashi A."/>
            <person name="Hijishita S."/>
            <person name="Honda M."/>
            <person name="Hosokawa S."/>
            <person name="Ichikawa Y."/>
            <person name="Idonuma A."/>
            <person name="Iijima M."/>
            <person name="Ikeda M."/>
            <person name="Ikeno M."/>
            <person name="Ito K."/>
            <person name="Ito S."/>
            <person name="Ito T."/>
            <person name="Ito Y."/>
            <person name="Ito Y."/>
            <person name="Iwabuchi A."/>
            <person name="Kamiya K."/>
            <person name="Karasawa W."/>
            <person name="Kurita K."/>
            <person name="Katagiri S."/>
            <person name="Kikuta A."/>
            <person name="Kobayashi H."/>
            <person name="Kobayashi N."/>
            <person name="Machita K."/>
            <person name="Maehara T."/>
            <person name="Masukawa M."/>
            <person name="Mizubayashi T."/>
            <person name="Mukai Y."/>
            <person name="Nagasaki H."/>
            <person name="Nagata Y."/>
            <person name="Naito S."/>
            <person name="Nakashima M."/>
            <person name="Nakama Y."/>
            <person name="Nakamichi Y."/>
            <person name="Nakamura M."/>
            <person name="Meguro A."/>
            <person name="Negishi M."/>
            <person name="Ohta I."/>
            <person name="Ohta T."/>
            <person name="Okamoto M."/>
            <person name="Ono N."/>
            <person name="Saji S."/>
            <person name="Sakaguchi M."/>
            <person name="Sakai K."/>
            <person name="Shibata M."/>
            <person name="Shimokawa T."/>
            <person name="Song J."/>
            <person name="Takazaki Y."/>
            <person name="Terasawa K."/>
            <person name="Tsugane M."/>
            <person name="Tsuji K."/>
            <person name="Ueda S."/>
            <person name="Waki K."/>
            <person name="Yamagata H."/>
            <person name="Yamamoto M."/>
            <person name="Yamamoto S."/>
            <person name="Yamane H."/>
            <person name="Yoshiki S."/>
            <person name="Yoshihara R."/>
            <person name="Yukawa K."/>
            <person name="Zhong H."/>
            <person name="Yano M."/>
            <person name="Yuan Q."/>
            <person name="Ouyang S."/>
            <person name="Liu J."/>
            <person name="Jones K.M."/>
            <person name="Gansberger K."/>
            <person name="Moffat K."/>
            <person name="Hill J."/>
            <person name="Bera J."/>
            <person name="Fadrosh D."/>
            <person name="Jin S."/>
            <person name="Johri S."/>
            <person name="Kim M."/>
            <person name="Overton L."/>
            <person name="Reardon M."/>
            <person name="Tsitrin T."/>
            <person name="Vuong H."/>
            <person name="Weaver B."/>
            <person name="Ciecko A."/>
            <person name="Tallon L."/>
            <person name="Jackson J."/>
            <person name="Pai G."/>
            <person name="Aken S.V."/>
            <person name="Utterback T."/>
            <person name="Reidmuller S."/>
            <person name="Feldblyum T."/>
            <person name="Hsiao J."/>
            <person name="Zismann V."/>
            <person name="Iobst S."/>
            <person name="de Vazeille A.R."/>
            <person name="Buell C.R."/>
            <person name="Ying K."/>
            <person name="Li Y."/>
            <person name="Lu T."/>
            <person name="Huang Y."/>
            <person name="Zhao Q."/>
            <person name="Feng Q."/>
            <person name="Zhang L."/>
            <person name="Zhu J."/>
            <person name="Weng Q."/>
            <person name="Mu J."/>
            <person name="Lu Y."/>
            <person name="Fan D."/>
            <person name="Liu Y."/>
            <person name="Guan J."/>
            <person name="Zhang Y."/>
            <person name="Yu S."/>
            <person name="Liu X."/>
            <person name="Zhang Y."/>
            <person name="Hong G."/>
            <person name="Han B."/>
            <person name="Choisne N."/>
            <person name="Demange N."/>
            <person name="Orjeda G."/>
            <person name="Samain S."/>
            <person name="Cattolico L."/>
            <person name="Pelletier E."/>
            <person name="Couloux A."/>
            <person name="Segurens B."/>
            <person name="Wincker P."/>
            <person name="D'Hont A."/>
            <person name="Scarpelli C."/>
            <person name="Weissenbach J."/>
            <person name="Salanoubat M."/>
            <person name="Quetier F."/>
            <person name="Yu Y."/>
            <person name="Kim H.R."/>
            <person name="Rambo T."/>
            <person name="Currie J."/>
            <person name="Collura K."/>
            <person name="Luo M."/>
            <person name="Yang T."/>
            <person name="Ammiraju J.S.S."/>
            <person name="Engler F."/>
            <person name="Soderlund C."/>
            <person name="Wing R.A."/>
            <person name="Palmer L.E."/>
            <person name="de la Bastide M."/>
            <person name="Spiegel L."/>
            <person name="Nascimento L."/>
            <person name="Zutavern T."/>
            <person name="O'Shaughnessy A."/>
            <person name="Dike S."/>
            <person name="Dedhia N."/>
            <person name="Preston R."/>
            <person name="Balija V."/>
            <person name="McCombie W.R."/>
            <person name="Chow T."/>
            <person name="Chen H."/>
            <person name="Chung M."/>
            <person name="Chen C."/>
            <person name="Shaw J."/>
            <person name="Wu H."/>
            <person name="Hsiao K."/>
            <person name="Chao Y."/>
            <person name="Chu M."/>
            <person name="Cheng C."/>
            <person name="Hour A."/>
            <person name="Lee P."/>
            <person name="Lin S."/>
            <person name="Lin Y."/>
            <person name="Liou J."/>
            <person name="Liu S."/>
            <person name="Hsing Y."/>
            <person name="Raghuvanshi S."/>
            <person name="Mohanty A."/>
            <person name="Bharti A.K."/>
            <person name="Gaur A."/>
            <person name="Gupta V."/>
            <person name="Kumar D."/>
            <person name="Ravi V."/>
            <person name="Vij S."/>
            <person name="Kapur A."/>
            <person name="Khurana P."/>
            <person name="Khurana P."/>
            <person name="Khurana J.P."/>
            <person name="Tyagi A.K."/>
            <person name="Gaikwad K."/>
            <person name="Singh A."/>
            <person name="Dalal V."/>
            <person name="Srivastava S."/>
            <person name="Dixit A."/>
            <person name="Pal A.K."/>
            <person name="Ghazi I.A."/>
            <person name="Yadav M."/>
            <person name="Pandit A."/>
            <person name="Bhargava A."/>
            <person name="Sureshbabu K."/>
            <person name="Batra K."/>
            <person name="Sharma T.R."/>
            <person name="Mohapatra T."/>
            <person name="Singh N.K."/>
            <person name="Messing J."/>
            <person name="Nelson A.B."/>
            <person name="Fuks G."/>
            <person name="Kavchok S."/>
            <person name="Keizer G."/>
            <person name="Linton E."/>
            <person name="Llaca V."/>
            <person name="Song R."/>
            <person name="Tanyolac B."/>
            <person name="Young S."/>
            <person name="Ho-Il K."/>
            <person name="Hahn J.H."/>
            <person name="Sangsakoo G."/>
            <person name="Vanavichit A."/>
            <person name="de Mattos Luiz.A.T."/>
            <person name="Zimmer P.D."/>
            <person name="Malone G."/>
            <person name="Dellagostin O."/>
            <person name="de Oliveira A.C."/>
            <person name="Bevan M."/>
            <person name="Bancroft I."/>
            <person name="Minx P."/>
            <person name="Cordum H."/>
            <person name="Wilson R."/>
            <person name="Cheng Z."/>
            <person name="Jin W."/>
            <person name="Jiang J."/>
            <person name="Leong S.A."/>
            <person name="Iwama H."/>
            <person name="Gojobori T."/>
            <person name="Itoh T."/>
            <person name="Niimura Y."/>
            <person name="Fujii Y."/>
            <person name="Habara T."/>
            <person name="Sakai H."/>
            <person name="Sato Y."/>
            <person name="Wilson G."/>
            <person name="Kumar K."/>
            <person name="McCouch S."/>
            <person name="Juretic N."/>
            <person name="Hoen D."/>
            <person name="Wright S."/>
            <person name="Bruskiewich R."/>
            <person name="Bureau T."/>
            <person name="Miyao A."/>
            <person name="Hirochika H."/>
            <person name="Nishikawa T."/>
            <person name="Kadowaki K."/>
            <person name="Sugiura M."/>
            <person name="Burr B."/>
            <person name="Sasaki T."/>
        </authorList>
    </citation>
    <scope>NUCLEOTIDE SEQUENCE [LARGE SCALE GENOMIC DNA]</scope>
    <source>
        <strain evidence="3">cv. Nipponbare</strain>
    </source>
</reference>
<gene>
    <name evidence="2" type="primary">OSJNBa0017O06.14</name>
</gene>
<accession>Q5TKD5</accession>
<evidence type="ECO:0000313" key="3">
    <source>
        <dbReference type="Proteomes" id="UP000000763"/>
    </source>
</evidence>
<dbReference type="EMBL" id="AC136520">
    <property type="protein sequence ID" value="AAV59372.1"/>
    <property type="molecule type" value="Genomic_DNA"/>
</dbReference>
<feature type="compositionally biased region" description="Acidic residues" evidence="1">
    <location>
        <begin position="55"/>
        <end position="65"/>
    </location>
</feature>
<sequence>MKQTRTAIHKVKEQQSRRKKMIGEATHILVGRLRRDGGVIPAGLLVDAVGGAVEDGVEEDDDDADEQRGEDVDGGAGEEEEDEGEHGEHRENGALPDGAAAERERLVAEEVEEEPGDHAGEEDDEGDRVPEQGEEHHGEHHDGVVHGEVAQVGARAAVRAAEPARHGRRPRVGELPPRPPLRQRRRAARLGAGDEVERGGGGGARGRPVRGRGGRDGAILRHGAEAEAADGGRRRRDAAREAKWT</sequence>
<feature type="compositionally biased region" description="Basic and acidic residues" evidence="1">
    <location>
        <begin position="127"/>
        <end position="145"/>
    </location>
</feature>
<feature type="region of interest" description="Disordered" evidence="1">
    <location>
        <begin position="51"/>
        <end position="245"/>
    </location>
</feature>
<name>Q5TKD5_ORYSJ</name>
<feature type="compositionally biased region" description="Basic and acidic residues" evidence="1">
    <location>
        <begin position="213"/>
        <end position="225"/>
    </location>
</feature>
<organism evidence="2 3">
    <name type="scientific">Oryza sativa subsp. japonica</name>
    <name type="common">Rice</name>
    <dbReference type="NCBI Taxonomy" id="39947"/>
    <lineage>
        <taxon>Eukaryota</taxon>
        <taxon>Viridiplantae</taxon>
        <taxon>Streptophyta</taxon>
        <taxon>Embryophyta</taxon>
        <taxon>Tracheophyta</taxon>
        <taxon>Spermatophyta</taxon>
        <taxon>Magnoliopsida</taxon>
        <taxon>Liliopsida</taxon>
        <taxon>Poales</taxon>
        <taxon>Poaceae</taxon>
        <taxon>BOP clade</taxon>
        <taxon>Oryzoideae</taxon>
        <taxon>Oryzeae</taxon>
        <taxon>Oryzinae</taxon>
        <taxon>Oryza</taxon>
        <taxon>Oryza sativa</taxon>
    </lineage>
</organism>
<feature type="compositionally biased region" description="Acidic residues" evidence="1">
    <location>
        <begin position="72"/>
        <end position="85"/>
    </location>
</feature>
<feature type="compositionally biased region" description="Low complexity" evidence="1">
    <location>
        <begin position="146"/>
        <end position="161"/>
    </location>
</feature>
<evidence type="ECO:0000256" key="1">
    <source>
        <dbReference type="SAM" id="MobiDB-lite"/>
    </source>
</evidence>
<dbReference type="Proteomes" id="UP000000763">
    <property type="component" value="Chromosome 5"/>
</dbReference>
<proteinExistence type="predicted"/>